<dbReference type="InterPro" id="IPR036890">
    <property type="entry name" value="HATPase_C_sf"/>
</dbReference>
<dbReference type="SUPFAM" id="SSF55874">
    <property type="entry name" value="ATPase domain of HSP90 chaperone/DNA topoisomerase II/histidine kinase"/>
    <property type="match status" value="1"/>
</dbReference>
<keyword evidence="8" id="KW-0175">Coiled coil</keyword>
<dbReference type="PANTHER" id="PTHR34220">
    <property type="entry name" value="SENSOR HISTIDINE KINASE YPDA"/>
    <property type="match status" value="1"/>
</dbReference>
<dbReference type="EC" id="2.7.13.3" evidence="2"/>
<dbReference type="Pfam" id="PF06580">
    <property type="entry name" value="His_kinase"/>
    <property type="match status" value="1"/>
</dbReference>
<dbReference type="PANTHER" id="PTHR34220:SF7">
    <property type="entry name" value="SENSOR HISTIDINE KINASE YPDA"/>
    <property type="match status" value="1"/>
</dbReference>
<keyword evidence="6" id="KW-0067">ATP-binding</keyword>
<keyword evidence="12" id="KW-1185">Reference proteome</keyword>
<dbReference type="InterPro" id="IPR010559">
    <property type="entry name" value="Sig_transdc_His_kin_internal"/>
</dbReference>
<evidence type="ECO:0000256" key="5">
    <source>
        <dbReference type="ARBA" id="ARBA00022777"/>
    </source>
</evidence>
<evidence type="ECO:0000313" key="12">
    <source>
        <dbReference type="Proteomes" id="UP001596989"/>
    </source>
</evidence>
<keyword evidence="3 11" id="KW-0808">Transferase</keyword>
<dbReference type="Gene3D" id="3.30.565.10">
    <property type="entry name" value="Histidine kinase-like ATPase, C-terminal domain"/>
    <property type="match status" value="1"/>
</dbReference>
<dbReference type="Proteomes" id="UP001596989">
    <property type="component" value="Unassembled WGS sequence"/>
</dbReference>
<reference evidence="12" key="1">
    <citation type="journal article" date="2019" name="Int. J. Syst. Evol. Microbiol.">
        <title>The Global Catalogue of Microorganisms (GCM) 10K type strain sequencing project: providing services to taxonomists for standard genome sequencing and annotation.</title>
        <authorList>
            <consortium name="The Broad Institute Genomics Platform"/>
            <consortium name="The Broad Institute Genome Sequencing Center for Infectious Disease"/>
            <person name="Wu L."/>
            <person name="Ma J."/>
        </authorList>
    </citation>
    <scope>NUCLEOTIDE SEQUENCE [LARGE SCALE GENOMIC DNA]</scope>
    <source>
        <strain evidence="12">CCUG 59129</strain>
    </source>
</reference>
<dbReference type="InterPro" id="IPR004358">
    <property type="entry name" value="Sig_transdc_His_kin-like_C"/>
</dbReference>
<keyword evidence="9" id="KW-0472">Membrane</keyword>
<feature type="coiled-coil region" evidence="8">
    <location>
        <begin position="351"/>
        <end position="378"/>
    </location>
</feature>
<feature type="transmembrane region" description="Helical" evidence="9">
    <location>
        <begin position="289"/>
        <end position="310"/>
    </location>
</feature>
<feature type="domain" description="Histidine kinase" evidence="10">
    <location>
        <begin position="473"/>
        <end position="576"/>
    </location>
</feature>
<evidence type="ECO:0000313" key="11">
    <source>
        <dbReference type="EMBL" id="MFD0960916.1"/>
    </source>
</evidence>
<keyword evidence="9" id="KW-1133">Transmembrane helix</keyword>
<dbReference type="SMART" id="SM00387">
    <property type="entry name" value="HATPase_c"/>
    <property type="match status" value="1"/>
</dbReference>
<evidence type="ECO:0000259" key="10">
    <source>
        <dbReference type="PROSITE" id="PS50109"/>
    </source>
</evidence>
<keyword evidence="4" id="KW-0547">Nucleotide-binding</keyword>
<evidence type="ECO:0000256" key="1">
    <source>
        <dbReference type="ARBA" id="ARBA00000085"/>
    </source>
</evidence>
<name>A0ABW3HTV0_9BACL</name>
<dbReference type="GO" id="GO:0004673">
    <property type="term" value="F:protein histidine kinase activity"/>
    <property type="evidence" value="ECO:0007669"/>
    <property type="project" value="UniProtKB-EC"/>
</dbReference>
<dbReference type="PROSITE" id="PS50109">
    <property type="entry name" value="HIS_KIN"/>
    <property type="match status" value="1"/>
</dbReference>
<evidence type="ECO:0000256" key="2">
    <source>
        <dbReference type="ARBA" id="ARBA00012438"/>
    </source>
</evidence>
<keyword evidence="5 11" id="KW-0418">Kinase</keyword>
<proteinExistence type="predicted"/>
<keyword evidence="9" id="KW-0812">Transmembrane</keyword>
<protein>
    <recommendedName>
        <fullName evidence="2">histidine kinase</fullName>
        <ecNumber evidence="2">2.7.13.3</ecNumber>
    </recommendedName>
</protein>
<comment type="caution">
    <text evidence="11">The sequence shown here is derived from an EMBL/GenBank/DDBJ whole genome shotgun (WGS) entry which is preliminary data.</text>
</comment>
<dbReference type="Pfam" id="PF02518">
    <property type="entry name" value="HATPase_c"/>
    <property type="match status" value="1"/>
</dbReference>
<evidence type="ECO:0000256" key="4">
    <source>
        <dbReference type="ARBA" id="ARBA00022741"/>
    </source>
</evidence>
<dbReference type="InterPro" id="IPR005467">
    <property type="entry name" value="His_kinase_dom"/>
</dbReference>
<comment type="catalytic activity">
    <reaction evidence="1">
        <text>ATP + protein L-histidine = ADP + protein N-phospho-L-histidine.</text>
        <dbReference type="EC" id="2.7.13.3"/>
    </reaction>
</comment>
<sequence length="589" mass="67167">MNVRHLLHWLWPDTLKGRLSILLIFVTITPIVLIGFTSYFWFYQIQMEKINASYETVLRGERDALEKAFDNLASVSQLLAADGGLGDDIALYIQSEDPFEKTKYFHSIDRSLTNIIYSNPAIHAIFIYFEEHYKPIQFENAPLKHRFMSATIDDMPFVPLFRANQLTYNSPHSTVRDNSEKTVLSLLRPIPYGNGQIYYVYLETEWMYHVPLGGGDGGTAGVYHSLIGSDRVIRYSNLPIELHEGVSLDDERVALSAFKSFAIAGKNGWELVSHVKLSVYEKEVQQWRILYVIMSCLSLVLTVGAVSYIWRMVYRPLQTMNKAMNRFSHDGNHLQKLHTRLTEFEVIYSSFRDMSRRIVELITEVEQKEKRKGELEVEKLIAQINPHFLHNTLNTIQWLALEKGQREIYDLVKVFTRVLQYNLGKRSMIVTIREELAALNDYIELQNIRYDHRFKVDSSVDSDIAEVPIPRFVLQPIVENALYHGVSGEQDRVVVHLKRSAGRYIQITVADSGQGMNPDTVAALLRGEEGKSTGIGIGLNYVQKMLDVHYGDLASMSIDSRIGEGTTVTIVIPDSVKGEGEHDQGVARG</sequence>
<keyword evidence="7" id="KW-0902">Two-component regulatory system</keyword>
<evidence type="ECO:0000256" key="8">
    <source>
        <dbReference type="SAM" id="Coils"/>
    </source>
</evidence>
<organism evidence="11 12">
    <name type="scientific">Paenibacillus chungangensis</name>
    <dbReference type="NCBI Taxonomy" id="696535"/>
    <lineage>
        <taxon>Bacteria</taxon>
        <taxon>Bacillati</taxon>
        <taxon>Bacillota</taxon>
        <taxon>Bacilli</taxon>
        <taxon>Bacillales</taxon>
        <taxon>Paenibacillaceae</taxon>
        <taxon>Paenibacillus</taxon>
    </lineage>
</organism>
<evidence type="ECO:0000256" key="7">
    <source>
        <dbReference type="ARBA" id="ARBA00023012"/>
    </source>
</evidence>
<accession>A0ABW3HTV0</accession>
<dbReference type="PRINTS" id="PR00344">
    <property type="entry name" value="BCTRLSENSOR"/>
</dbReference>
<evidence type="ECO:0000256" key="9">
    <source>
        <dbReference type="SAM" id="Phobius"/>
    </source>
</evidence>
<dbReference type="EMBL" id="JBHTJZ010000024">
    <property type="protein sequence ID" value="MFD0960916.1"/>
    <property type="molecule type" value="Genomic_DNA"/>
</dbReference>
<dbReference type="RefSeq" id="WP_377565862.1">
    <property type="nucleotide sequence ID" value="NZ_JBHTJZ010000024.1"/>
</dbReference>
<dbReference type="Gene3D" id="6.10.340.10">
    <property type="match status" value="1"/>
</dbReference>
<gene>
    <name evidence="11" type="ORF">ACFQ2I_16115</name>
</gene>
<dbReference type="InterPro" id="IPR003594">
    <property type="entry name" value="HATPase_dom"/>
</dbReference>
<dbReference type="InterPro" id="IPR050640">
    <property type="entry name" value="Bact_2-comp_sensor_kinase"/>
</dbReference>
<feature type="transmembrane region" description="Helical" evidence="9">
    <location>
        <begin position="20"/>
        <end position="42"/>
    </location>
</feature>
<evidence type="ECO:0000256" key="6">
    <source>
        <dbReference type="ARBA" id="ARBA00022840"/>
    </source>
</evidence>
<evidence type="ECO:0000256" key="3">
    <source>
        <dbReference type="ARBA" id="ARBA00022679"/>
    </source>
</evidence>